<feature type="region of interest" description="Disordered" evidence="2">
    <location>
        <begin position="881"/>
        <end position="953"/>
    </location>
</feature>
<dbReference type="Proteomes" id="UP000054937">
    <property type="component" value="Unassembled WGS sequence"/>
</dbReference>
<comment type="caution">
    <text evidence="3">The sequence shown here is derived from an EMBL/GenBank/DDBJ whole genome shotgun (WGS) entry which is preliminary data.</text>
</comment>
<dbReference type="InParanoid" id="A0A0V0QRP6"/>
<feature type="region of interest" description="Disordered" evidence="2">
    <location>
        <begin position="673"/>
        <end position="722"/>
    </location>
</feature>
<feature type="compositionally biased region" description="Polar residues" evidence="2">
    <location>
        <begin position="944"/>
        <end position="953"/>
    </location>
</feature>
<evidence type="ECO:0000313" key="3">
    <source>
        <dbReference type="EMBL" id="KRX04963.1"/>
    </source>
</evidence>
<sequence length="953" mass="109919">MAVKINQNLLQDLNRKSINLDINRLSQYLSEKPKDPGNFRVRPMSGNPNNKNANNNNLNQNMVNNNQKKEFDLMSTATSFFNKNNASFVVNNNNNNRERPQTASQKNQQMIKTLQMNLGQQKQQQQKHQYEDDLEKYIIETNHNNINNFNQELPLIENIDIENLEKYLKISQDEFYDISNVALKFDANCDSLQLLGEIMPILYELKLNNSIIPSIRDIGSSFQNLQILWINRVGLEELQGINAFPNLKELYANYNSIKDLMPLDFNDNIEILDLEGNDIEDIINIDYLETMGKLNDLNLSQNPITKQKQYREIIKKKIPNLQILDEASALIDKEQNTDDEIENKENQEMEKEIIKKLYSIYNKLKVNKNQDILNEKIIDLIEQELQKDPQEDEILLQSVKKVSKKFSKNKDLLFLNEKQQEQQFQSGTSGLTDGTDQAFSGNPLKALRHNKKQVHGSEKVSVPKENILKMIEFCKRTDNGALEELRSILNMNGTNLIDNEEECPPTIRKQTMKAGKKLINLEQIEIEKLKKQKEKSQNQNKLLFDDGFEVEDFDDENFGSDECEDILNNTDDDDEILQKSANKTQLNPVLQKDKSNIFKRDIIIDHKKKLLLNASQKQQSNEENQNIFKKQTSKIMDSSIIRPMSGSINPLDKSPLKKKSTINASTLKKNLQEKMEQHNQFQQQQFLKKQNSIERQSSSDKQETNSNSNSFMNKTNSSISTHNNSNYNNISIGNIGQTHNANEIMSKTTGNFKVNSDQMNKLRQGIGNPIKFSQGNSFQKTNQLIKQSLNSSSQNQKPQMTNQNQQIKIPSSLLHKKQFSQQHSPNNSNNDDNHKILKQNDSLQNNYSKNADLKMNNSVGFKKFDSSMLRQPIQLKRKILSGRGSSSGLGNNVENPALQQKNSSEQYQQKMQQYENSQKQAEESQQIQQKIFTKFKPLRPLNSAKKSQQQQNE</sequence>
<feature type="coiled-coil region" evidence="1">
    <location>
        <begin position="512"/>
        <end position="546"/>
    </location>
</feature>
<dbReference type="Gene3D" id="3.80.10.10">
    <property type="entry name" value="Ribonuclease Inhibitor"/>
    <property type="match status" value="1"/>
</dbReference>
<dbReference type="EMBL" id="LDAU01000110">
    <property type="protein sequence ID" value="KRX04963.1"/>
    <property type="molecule type" value="Genomic_DNA"/>
</dbReference>
<name>A0A0V0QRP6_PSEPJ</name>
<gene>
    <name evidence="3" type="ORF">PPERSA_06597</name>
</gene>
<feature type="region of interest" description="Disordered" evidence="2">
    <location>
        <begin position="640"/>
        <end position="661"/>
    </location>
</feature>
<dbReference type="PANTHER" id="PTHR22708:SF0">
    <property type="entry name" value="LEUCINE-RICH REPEAT-CONTAINING PROTEIN 56"/>
    <property type="match status" value="1"/>
</dbReference>
<feature type="compositionally biased region" description="Low complexity" evidence="2">
    <location>
        <begin position="821"/>
        <end position="830"/>
    </location>
</feature>
<protein>
    <recommendedName>
        <fullName evidence="5">Leucine-rich repeat</fullName>
    </recommendedName>
</protein>
<dbReference type="Pfam" id="PF14580">
    <property type="entry name" value="LRR_9"/>
    <property type="match status" value="1"/>
</dbReference>
<dbReference type="AlphaFoldDB" id="A0A0V0QRP6"/>
<feature type="region of interest" description="Disordered" evidence="2">
    <location>
        <begin position="816"/>
        <end position="836"/>
    </location>
</feature>
<feature type="compositionally biased region" description="Low complexity" evidence="2">
    <location>
        <begin position="678"/>
        <end position="690"/>
    </location>
</feature>
<evidence type="ECO:0000256" key="1">
    <source>
        <dbReference type="SAM" id="Coils"/>
    </source>
</evidence>
<keyword evidence="1" id="KW-0175">Coiled coil</keyword>
<keyword evidence="4" id="KW-1185">Reference proteome</keyword>
<feature type="compositionally biased region" description="Low complexity" evidence="2">
    <location>
        <begin position="917"/>
        <end position="935"/>
    </location>
</feature>
<dbReference type="InterPro" id="IPR001611">
    <property type="entry name" value="Leu-rich_rpt"/>
</dbReference>
<feature type="region of interest" description="Disordered" evidence="2">
    <location>
        <begin position="31"/>
        <end position="58"/>
    </location>
</feature>
<dbReference type="PROSITE" id="PS51450">
    <property type="entry name" value="LRR"/>
    <property type="match status" value="2"/>
</dbReference>
<dbReference type="PANTHER" id="PTHR22708">
    <property type="entry name" value="LEUCINE-RICH REPEAT-CONTAINING PROTEIN 56"/>
    <property type="match status" value="1"/>
</dbReference>
<evidence type="ECO:0000256" key="2">
    <source>
        <dbReference type="SAM" id="MobiDB-lite"/>
    </source>
</evidence>
<feature type="compositionally biased region" description="Polar residues" evidence="2">
    <location>
        <begin position="892"/>
        <end position="916"/>
    </location>
</feature>
<accession>A0A0V0QRP6</accession>
<organism evidence="3 4">
    <name type="scientific">Pseudocohnilembus persalinus</name>
    <name type="common">Ciliate</name>
    <dbReference type="NCBI Taxonomy" id="266149"/>
    <lineage>
        <taxon>Eukaryota</taxon>
        <taxon>Sar</taxon>
        <taxon>Alveolata</taxon>
        <taxon>Ciliophora</taxon>
        <taxon>Intramacronucleata</taxon>
        <taxon>Oligohymenophorea</taxon>
        <taxon>Scuticociliatia</taxon>
        <taxon>Philasterida</taxon>
        <taxon>Pseudocohnilembidae</taxon>
        <taxon>Pseudocohnilembus</taxon>
    </lineage>
</organism>
<dbReference type="OrthoDB" id="676979at2759"/>
<feature type="compositionally biased region" description="Low complexity" evidence="2">
    <location>
        <begin position="881"/>
        <end position="890"/>
    </location>
</feature>
<feature type="compositionally biased region" description="Polar residues" evidence="2">
    <location>
        <begin position="704"/>
        <end position="715"/>
    </location>
</feature>
<proteinExistence type="predicted"/>
<evidence type="ECO:0008006" key="5">
    <source>
        <dbReference type="Google" id="ProtNLM"/>
    </source>
</evidence>
<dbReference type="SUPFAM" id="SSF52058">
    <property type="entry name" value="L domain-like"/>
    <property type="match status" value="1"/>
</dbReference>
<dbReference type="InterPro" id="IPR032675">
    <property type="entry name" value="LRR_dom_sf"/>
</dbReference>
<evidence type="ECO:0000313" key="4">
    <source>
        <dbReference type="Proteomes" id="UP000054937"/>
    </source>
</evidence>
<feature type="compositionally biased region" description="Low complexity" evidence="2">
    <location>
        <begin position="47"/>
        <end position="58"/>
    </location>
</feature>
<dbReference type="InterPro" id="IPR040091">
    <property type="entry name" value="LRRC56"/>
</dbReference>
<reference evidence="3 4" key="1">
    <citation type="journal article" date="2015" name="Sci. Rep.">
        <title>Genome of the facultative scuticociliatosis pathogen Pseudocohnilembus persalinus provides insight into its virulence through horizontal gene transfer.</title>
        <authorList>
            <person name="Xiong J."/>
            <person name="Wang G."/>
            <person name="Cheng J."/>
            <person name="Tian M."/>
            <person name="Pan X."/>
            <person name="Warren A."/>
            <person name="Jiang C."/>
            <person name="Yuan D."/>
            <person name="Miao W."/>
        </authorList>
    </citation>
    <scope>NUCLEOTIDE SEQUENCE [LARGE SCALE GENOMIC DNA]</scope>
    <source>
        <strain evidence="3">36N120E</strain>
    </source>
</reference>